<protein>
    <submittedName>
        <fullName evidence="7">MFS transporter</fullName>
    </submittedName>
</protein>
<dbReference type="Proteomes" id="UP001501470">
    <property type="component" value="Unassembled WGS sequence"/>
</dbReference>
<keyword evidence="2" id="KW-1003">Cell membrane</keyword>
<evidence type="ECO:0000256" key="1">
    <source>
        <dbReference type="ARBA" id="ARBA00004651"/>
    </source>
</evidence>
<dbReference type="CDD" id="cd06173">
    <property type="entry name" value="MFS_MefA_like"/>
    <property type="match status" value="1"/>
</dbReference>
<keyword evidence="4 6" id="KW-1133">Transmembrane helix</keyword>
<dbReference type="PANTHER" id="PTHR23513">
    <property type="entry name" value="INTEGRAL MEMBRANE EFFLUX PROTEIN-RELATED"/>
    <property type="match status" value="1"/>
</dbReference>
<feature type="transmembrane region" description="Helical" evidence="6">
    <location>
        <begin position="157"/>
        <end position="183"/>
    </location>
</feature>
<name>A0ABP4LQU1_9ACTN</name>
<dbReference type="PANTHER" id="PTHR23513:SF6">
    <property type="entry name" value="MAJOR FACILITATOR SUPERFAMILY ASSOCIATED DOMAIN-CONTAINING PROTEIN"/>
    <property type="match status" value="1"/>
</dbReference>
<feature type="transmembrane region" description="Helical" evidence="6">
    <location>
        <begin position="41"/>
        <end position="61"/>
    </location>
</feature>
<dbReference type="EMBL" id="BAAAQD010000011">
    <property type="protein sequence ID" value="GAA1529513.1"/>
    <property type="molecule type" value="Genomic_DNA"/>
</dbReference>
<dbReference type="InterPro" id="IPR036259">
    <property type="entry name" value="MFS_trans_sf"/>
</dbReference>
<feature type="transmembrane region" description="Helical" evidence="6">
    <location>
        <begin position="369"/>
        <end position="391"/>
    </location>
</feature>
<evidence type="ECO:0000313" key="7">
    <source>
        <dbReference type="EMBL" id="GAA1529513.1"/>
    </source>
</evidence>
<feature type="transmembrane region" description="Helical" evidence="6">
    <location>
        <begin position="218"/>
        <end position="242"/>
    </location>
</feature>
<evidence type="ECO:0000256" key="2">
    <source>
        <dbReference type="ARBA" id="ARBA00022475"/>
    </source>
</evidence>
<dbReference type="InterPro" id="IPR011701">
    <property type="entry name" value="MFS"/>
</dbReference>
<evidence type="ECO:0000256" key="5">
    <source>
        <dbReference type="ARBA" id="ARBA00023136"/>
    </source>
</evidence>
<feature type="transmembrane region" description="Helical" evidence="6">
    <location>
        <begin position="305"/>
        <end position="323"/>
    </location>
</feature>
<dbReference type="SUPFAM" id="SSF103473">
    <property type="entry name" value="MFS general substrate transporter"/>
    <property type="match status" value="1"/>
</dbReference>
<evidence type="ECO:0000256" key="3">
    <source>
        <dbReference type="ARBA" id="ARBA00022692"/>
    </source>
</evidence>
<feature type="transmembrane region" description="Helical" evidence="6">
    <location>
        <begin position="254"/>
        <end position="273"/>
    </location>
</feature>
<accession>A0ABP4LQU1</accession>
<organism evidence="7 8">
    <name type="scientific">Dactylosporangium maewongense</name>
    <dbReference type="NCBI Taxonomy" id="634393"/>
    <lineage>
        <taxon>Bacteria</taxon>
        <taxon>Bacillati</taxon>
        <taxon>Actinomycetota</taxon>
        <taxon>Actinomycetes</taxon>
        <taxon>Micromonosporales</taxon>
        <taxon>Micromonosporaceae</taxon>
        <taxon>Dactylosporangium</taxon>
    </lineage>
</organism>
<comment type="caution">
    <text evidence="7">The sequence shown here is derived from an EMBL/GenBank/DDBJ whole genome shotgun (WGS) entry which is preliminary data.</text>
</comment>
<proteinExistence type="predicted"/>
<keyword evidence="3 6" id="KW-0812">Transmembrane</keyword>
<evidence type="ECO:0000256" key="4">
    <source>
        <dbReference type="ARBA" id="ARBA00022989"/>
    </source>
</evidence>
<keyword evidence="5 6" id="KW-0472">Membrane</keyword>
<evidence type="ECO:0000313" key="8">
    <source>
        <dbReference type="Proteomes" id="UP001501470"/>
    </source>
</evidence>
<keyword evidence="8" id="KW-1185">Reference proteome</keyword>
<gene>
    <name evidence="7" type="ORF">GCM10009827_053500</name>
</gene>
<feature type="transmembrane region" description="Helical" evidence="6">
    <location>
        <begin position="343"/>
        <end position="363"/>
    </location>
</feature>
<dbReference type="Gene3D" id="1.20.1250.20">
    <property type="entry name" value="MFS general substrate transporter like domains"/>
    <property type="match status" value="1"/>
</dbReference>
<reference evidence="8" key="1">
    <citation type="journal article" date="2019" name="Int. J. Syst. Evol. Microbiol.">
        <title>The Global Catalogue of Microorganisms (GCM) 10K type strain sequencing project: providing services to taxonomists for standard genome sequencing and annotation.</title>
        <authorList>
            <consortium name="The Broad Institute Genomics Platform"/>
            <consortium name="The Broad Institute Genome Sequencing Center for Infectious Disease"/>
            <person name="Wu L."/>
            <person name="Ma J."/>
        </authorList>
    </citation>
    <scope>NUCLEOTIDE SEQUENCE [LARGE SCALE GENOMIC DNA]</scope>
    <source>
        <strain evidence="8">JCM 15933</strain>
    </source>
</reference>
<comment type="subcellular location">
    <subcellularLocation>
        <location evidence="1">Cell membrane</location>
        <topology evidence="1">Multi-pass membrane protein</topology>
    </subcellularLocation>
</comment>
<dbReference type="Pfam" id="PF07690">
    <property type="entry name" value="MFS_1"/>
    <property type="match status" value="1"/>
</dbReference>
<sequence>MGSLGSRYWRLFGASATSNLADGIGRAALPLLAATFTRDPVLISGLYSLAFLPWLVFALPAGALVDRGDRRRAMVVANLVRAGVIGVVAAAAGTGHASVPLLYAAVFTLGAAETVYDSAANALLPQLVRPGQLDPGNSWLVTAETVGQLFLGAPVGALLFAVAVAAPLAVNATGFALCALIMLTVPGSYRPSLAPTGSLRADMRDGLRWMLRHPLLRGLTVLFGFTAAFQAMSMSVLVLFALDVLQVGSRGYGLLLLAGGVGGLLGGLAAPYVGRLLGRTGTLSAVALCTPPAVVGMGLTSDAVSAFALFLVTACLVMIGNVLTMSLRQTLIPEELFGRVQGVWRTAVWGGIPVGGFAGGVLADATDVPTVFVVAGLGYLATGVAVTALLFRHRALTAAAAPAGG</sequence>
<dbReference type="RefSeq" id="WP_344504859.1">
    <property type="nucleotide sequence ID" value="NZ_BAAAQD010000011.1"/>
</dbReference>
<evidence type="ECO:0000256" key="6">
    <source>
        <dbReference type="SAM" id="Phobius"/>
    </source>
</evidence>